<organism evidence="1 2">
    <name type="scientific">Halalkalibacter akibai (strain ATCC 43226 / DSM 21942 / CIP 109018 / JCM 9157 / 1139)</name>
    <name type="common">Bacillus akibai</name>
    <dbReference type="NCBI Taxonomy" id="1236973"/>
    <lineage>
        <taxon>Bacteria</taxon>
        <taxon>Bacillati</taxon>
        <taxon>Bacillota</taxon>
        <taxon>Bacilli</taxon>
        <taxon>Bacillales</taxon>
        <taxon>Bacillaceae</taxon>
        <taxon>Halalkalibacter</taxon>
    </lineage>
</organism>
<reference evidence="1 2" key="1">
    <citation type="journal article" date="2014" name="Genome Announc.">
        <title>Draft Genome Sequences of Three Alkaliphilic Bacillus Strains, Bacillus wakoensis JCM 9140T, Bacillus akibai JCM 9157T, and Bacillus hemicellulosilyticus JCM 9152T.</title>
        <authorList>
            <person name="Yuki M."/>
            <person name="Oshima K."/>
            <person name="Suda W."/>
            <person name="Oshida Y."/>
            <person name="Kitamura K."/>
            <person name="Iida T."/>
            <person name="Hattori M."/>
            <person name="Ohkuma M."/>
        </authorList>
    </citation>
    <scope>NUCLEOTIDE SEQUENCE [LARGE SCALE GENOMIC DNA]</scope>
    <source>
        <strain evidence="1 2">JCM 9157</strain>
    </source>
</reference>
<dbReference type="EMBL" id="BAUV01000023">
    <property type="protein sequence ID" value="GAE35776.1"/>
    <property type="molecule type" value="Genomic_DNA"/>
</dbReference>
<dbReference type="AlphaFoldDB" id="W4QUL6"/>
<keyword evidence="2" id="KW-1185">Reference proteome</keyword>
<comment type="caution">
    <text evidence="1">The sequence shown here is derived from an EMBL/GenBank/DDBJ whole genome shotgun (WGS) entry which is preliminary data.</text>
</comment>
<evidence type="ECO:0000313" key="2">
    <source>
        <dbReference type="Proteomes" id="UP000018896"/>
    </source>
</evidence>
<evidence type="ECO:0000313" key="1">
    <source>
        <dbReference type="EMBL" id="GAE35776.1"/>
    </source>
</evidence>
<accession>W4QUL6</accession>
<proteinExistence type="predicted"/>
<dbReference type="RefSeq" id="WP_156321494.1">
    <property type="nucleotide sequence ID" value="NZ_BAUV01000023.1"/>
</dbReference>
<dbReference type="OrthoDB" id="9916252at2"/>
<sequence length="51" mass="5851">MALLFCKIYALIRLIDENDSISEKLLKSIIHLQNNPFSTSFHWVGAAVYLI</sequence>
<protein>
    <submittedName>
        <fullName evidence="1">Uncharacterized protein</fullName>
    </submittedName>
</protein>
<dbReference type="Proteomes" id="UP000018896">
    <property type="component" value="Unassembled WGS sequence"/>
</dbReference>
<name>W4QUL6_HALA3</name>
<gene>
    <name evidence="1" type="ORF">JCM9157_2909</name>
</gene>